<dbReference type="AlphaFoldDB" id="A0A392VDD7"/>
<name>A0A392VDD7_9FABA</name>
<evidence type="ECO:0000313" key="1">
    <source>
        <dbReference type="EMBL" id="MCI85492.1"/>
    </source>
</evidence>
<comment type="caution">
    <text evidence="1">The sequence shown here is derived from an EMBL/GenBank/DDBJ whole genome shotgun (WGS) entry which is preliminary data.</text>
</comment>
<accession>A0A392VDD7</accession>
<proteinExistence type="predicted"/>
<keyword evidence="2" id="KW-1185">Reference proteome</keyword>
<dbReference type="Proteomes" id="UP000265520">
    <property type="component" value="Unassembled WGS sequence"/>
</dbReference>
<sequence>MSCQARWARDSDRQRWDFRSSLAEATESDRQANLLASMLAGRPCPVLEN</sequence>
<feature type="non-terminal residue" evidence="1">
    <location>
        <position position="49"/>
    </location>
</feature>
<organism evidence="1 2">
    <name type="scientific">Trifolium medium</name>
    <dbReference type="NCBI Taxonomy" id="97028"/>
    <lineage>
        <taxon>Eukaryota</taxon>
        <taxon>Viridiplantae</taxon>
        <taxon>Streptophyta</taxon>
        <taxon>Embryophyta</taxon>
        <taxon>Tracheophyta</taxon>
        <taxon>Spermatophyta</taxon>
        <taxon>Magnoliopsida</taxon>
        <taxon>eudicotyledons</taxon>
        <taxon>Gunneridae</taxon>
        <taxon>Pentapetalae</taxon>
        <taxon>rosids</taxon>
        <taxon>fabids</taxon>
        <taxon>Fabales</taxon>
        <taxon>Fabaceae</taxon>
        <taxon>Papilionoideae</taxon>
        <taxon>50 kb inversion clade</taxon>
        <taxon>NPAAA clade</taxon>
        <taxon>Hologalegina</taxon>
        <taxon>IRL clade</taxon>
        <taxon>Trifolieae</taxon>
        <taxon>Trifolium</taxon>
    </lineage>
</organism>
<protein>
    <submittedName>
        <fullName evidence="1">Uncharacterized protein</fullName>
    </submittedName>
</protein>
<evidence type="ECO:0000313" key="2">
    <source>
        <dbReference type="Proteomes" id="UP000265520"/>
    </source>
</evidence>
<dbReference type="EMBL" id="LXQA011116788">
    <property type="protein sequence ID" value="MCI85492.1"/>
    <property type="molecule type" value="Genomic_DNA"/>
</dbReference>
<reference evidence="1 2" key="1">
    <citation type="journal article" date="2018" name="Front. Plant Sci.">
        <title>Red Clover (Trifolium pratense) and Zigzag Clover (T. medium) - A Picture of Genomic Similarities and Differences.</title>
        <authorList>
            <person name="Dluhosova J."/>
            <person name="Istvanek J."/>
            <person name="Nedelnik J."/>
            <person name="Repkova J."/>
        </authorList>
    </citation>
    <scope>NUCLEOTIDE SEQUENCE [LARGE SCALE GENOMIC DNA]</scope>
    <source>
        <strain evidence="2">cv. 10/8</strain>
        <tissue evidence="1">Leaf</tissue>
    </source>
</reference>